<evidence type="ECO:0000313" key="2">
    <source>
        <dbReference type="Proteomes" id="UP000199428"/>
    </source>
</evidence>
<accession>A0A1G5RSK3</accession>
<organism evidence="1 2">
    <name type="scientific">Pseudobutyrivibrio xylanivorans</name>
    <dbReference type="NCBI Taxonomy" id="185007"/>
    <lineage>
        <taxon>Bacteria</taxon>
        <taxon>Bacillati</taxon>
        <taxon>Bacillota</taxon>
        <taxon>Clostridia</taxon>
        <taxon>Lachnospirales</taxon>
        <taxon>Lachnospiraceae</taxon>
        <taxon>Pseudobutyrivibrio</taxon>
    </lineage>
</organism>
<proteinExistence type="predicted"/>
<dbReference type="AlphaFoldDB" id="A0A1G5RSK3"/>
<dbReference type="Proteomes" id="UP000199428">
    <property type="component" value="Unassembled WGS sequence"/>
</dbReference>
<reference evidence="1 2" key="1">
    <citation type="submission" date="2016-10" db="EMBL/GenBank/DDBJ databases">
        <authorList>
            <person name="de Groot N.N."/>
        </authorList>
    </citation>
    <scope>NUCLEOTIDE SEQUENCE [LARGE SCALE GENOMIC DNA]</scope>
    <source>
        <strain evidence="1 2">DSM 10317</strain>
    </source>
</reference>
<name>A0A1G5RSK3_PSEXY</name>
<evidence type="ECO:0000313" key="1">
    <source>
        <dbReference type="EMBL" id="SCZ76411.1"/>
    </source>
</evidence>
<dbReference type="EMBL" id="FMWK01000001">
    <property type="protein sequence ID" value="SCZ76411.1"/>
    <property type="molecule type" value="Genomic_DNA"/>
</dbReference>
<sequence>MSYNVNKIFEDVVYLSKVHSKSSYESNTNRFKEERYPEFSNLVKADDVAAESQKFCEDVFIAFKKFGKVRAADLMNLNYFMIYYVFPTILCEEQEGKVICDTLRDTWNSYFKSNINYADYNTLYEGFQTKIFGIPVGKN</sequence>
<gene>
    <name evidence="1" type="ORF">SAMN02910350_00239</name>
</gene>
<dbReference type="RefSeq" id="WP_090160691.1">
    <property type="nucleotide sequence ID" value="NZ_FMWK01000001.1"/>
</dbReference>
<protein>
    <submittedName>
        <fullName evidence="1">Uncharacterized protein</fullName>
    </submittedName>
</protein>